<sequence>MNIIWHESPFVDSIYYVPADMYTIEQNFYFRGTPSVHEHIILNQDCAVITFFLDNQVFEFNSNIVCGKFTQPPKINIIFKDNYKKLTVIRLNAFGMFKLTDIPIASMVDRITPGSTISIDLSEEMEPHHSMAWIETMMKKNIEEKSYEITRDIVHYIDENFADLPSNVNKVIAQKYGISESTVLRYFKKYIGMNLSNYMITFRRKKMIQSICNDKYDSLTAQENGYYDQSHFINDFKRLFGISLKEYFQEMHRMKQHSPDLVRFLYNCNS</sequence>
<keyword evidence="1" id="KW-0238">DNA-binding</keyword>
<evidence type="ECO:0000313" key="3">
    <source>
        <dbReference type="EMBL" id="DAB37941.1"/>
    </source>
</evidence>
<gene>
    <name evidence="3" type="ORF">CFH83_08475</name>
</gene>
<accession>A0A2D3W9E4</accession>
<dbReference type="Proteomes" id="UP000228859">
    <property type="component" value="Unassembled WGS sequence"/>
</dbReference>
<evidence type="ECO:0000259" key="2">
    <source>
        <dbReference type="PROSITE" id="PS01124"/>
    </source>
</evidence>
<evidence type="ECO:0000256" key="1">
    <source>
        <dbReference type="ARBA" id="ARBA00023125"/>
    </source>
</evidence>
<organism evidence="3 4">
    <name type="scientific">Sulfuricurvum kujiense</name>
    <dbReference type="NCBI Taxonomy" id="148813"/>
    <lineage>
        <taxon>Bacteria</taxon>
        <taxon>Pseudomonadati</taxon>
        <taxon>Campylobacterota</taxon>
        <taxon>Epsilonproteobacteria</taxon>
        <taxon>Campylobacterales</taxon>
        <taxon>Sulfurimonadaceae</taxon>
        <taxon>Sulfuricurvum</taxon>
    </lineage>
</organism>
<dbReference type="SMART" id="SM00342">
    <property type="entry name" value="HTH_ARAC"/>
    <property type="match status" value="1"/>
</dbReference>
<comment type="caution">
    <text evidence="3">The sequence shown here is derived from an EMBL/GenBank/DDBJ whole genome shotgun (WGS) entry which is preliminary data.</text>
</comment>
<dbReference type="GO" id="GO:0003700">
    <property type="term" value="F:DNA-binding transcription factor activity"/>
    <property type="evidence" value="ECO:0007669"/>
    <property type="project" value="InterPro"/>
</dbReference>
<reference evidence="3 4" key="1">
    <citation type="journal article" date="2017" name="Front. Microbiol.">
        <title>Comparative Genomic Analysis of the Class Epsilonproteobacteria and Proposed Reclassification to Epsilonbacteraeota (phyl. nov.).</title>
        <authorList>
            <person name="Waite D.W."/>
            <person name="Vanwonterghem I."/>
            <person name="Rinke C."/>
            <person name="Parks D.H."/>
            <person name="Zhang Y."/>
            <person name="Takai K."/>
            <person name="Sievert S.M."/>
            <person name="Simon J."/>
            <person name="Campbell B.J."/>
            <person name="Hanson T.E."/>
            <person name="Woyke T."/>
            <person name="Klotz M.G."/>
            <person name="Hugenholtz P."/>
        </authorList>
    </citation>
    <scope>NUCLEOTIDE SEQUENCE [LARGE SCALE GENOMIC DNA]</scope>
    <source>
        <strain evidence="3">UBA12443</strain>
    </source>
</reference>
<name>A0A2D3W9E4_9BACT</name>
<dbReference type="RefSeq" id="WP_294895968.1">
    <property type="nucleotide sequence ID" value="NZ_DLUI01000121.1"/>
</dbReference>
<dbReference type="PANTHER" id="PTHR43280">
    <property type="entry name" value="ARAC-FAMILY TRANSCRIPTIONAL REGULATOR"/>
    <property type="match status" value="1"/>
</dbReference>
<dbReference type="EMBL" id="DLUI01000121">
    <property type="protein sequence ID" value="DAB37941.1"/>
    <property type="molecule type" value="Genomic_DNA"/>
</dbReference>
<dbReference type="Gene3D" id="1.10.10.60">
    <property type="entry name" value="Homeodomain-like"/>
    <property type="match status" value="1"/>
</dbReference>
<dbReference type="PROSITE" id="PS01124">
    <property type="entry name" value="HTH_ARAC_FAMILY_2"/>
    <property type="match status" value="1"/>
</dbReference>
<dbReference type="InterPro" id="IPR018060">
    <property type="entry name" value="HTH_AraC"/>
</dbReference>
<dbReference type="AlphaFoldDB" id="A0A2D3W9E4"/>
<feature type="domain" description="HTH araC/xylS-type" evidence="2">
    <location>
        <begin position="151"/>
        <end position="250"/>
    </location>
</feature>
<evidence type="ECO:0000313" key="4">
    <source>
        <dbReference type="Proteomes" id="UP000228859"/>
    </source>
</evidence>
<dbReference type="PANTHER" id="PTHR43280:SF2">
    <property type="entry name" value="HTH-TYPE TRANSCRIPTIONAL REGULATOR EXSA"/>
    <property type="match status" value="1"/>
</dbReference>
<dbReference type="Pfam" id="PF12833">
    <property type="entry name" value="HTH_18"/>
    <property type="match status" value="1"/>
</dbReference>
<protein>
    <recommendedName>
        <fullName evidence="2">HTH araC/xylS-type domain-containing protein</fullName>
    </recommendedName>
</protein>
<dbReference type="GO" id="GO:0043565">
    <property type="term" value="F:sequence-specific DNA binding"/>
    <property type="evidence" value="ECO:0007669"/>
    <property type="project" value="InterPro"/>
</dbReference>
<proteinExistence type="predicted"/>